<reference evidence="3" key="1">
    <citation type="submission" date="2016-07" db="EMBL/GenBank/DDBJ databases">
        <authorList>
            <person name="Florea S."/>
            <person name="Webb J.S."/>
            <person name="Jaromczyk J."/>
            <person name="Schardl C.L."/>
        </authorList>
    </citation>
    <scope>NUCLEOTIDE SEQUENCE [LARGE SCALE GENOMIC DNA]</scope>
    <source>
        <strain evidence="3">Z6</strain>
    </source>
</reference>
<dbReference type="AlphaFoldDB" id="A0A1C0A9G7"/>
<dbReference type="Proteomes" id="UP000093514">
    <property type="component" value="Unassembled WGS sequence"/>
</dbReference>
<feature type="coiled-coil region" evidence="1">
    <location>
        <begin position="80"/>
        <end position="110"/>
    </location>
</feature>
<proteinExistence type="predicted"/>
<gene>
    <name evidence="2" type="ORF">U472_05375</name>
</gene>
<reference evidence="2 3" key="2">
    <citation type="submission" date="2016-08" db="EMBL/GenBank/DDBJ databases">
        <title>Orenia metallireducens sp. nov. strain Z6, a Novel Metal-reducing Firmicute from the Deep Subsurface.</title>
        <authorList>
            <person name="Maxim B.I."/>
            <person name="Kenneth K."/>
            <person name="Flynn T.M."/>
            <person name="Oloughlin E.J."/>
            <person name="Locke R.A."/>
            <person name="Weber J.R."/>
            <person name="Egan S.M."/>
            <person name="Mackie R.I."/>
            <person name="Cann I.K."/>
        </authorList>
    </citation>
    <scope>NUCLEOTIDE SEQUENCE [LARGE SCALE GENOMIC DNA]</scope>
    <source>
        <strain evidence="2 3">Z6</strain>
    </source>
</reference>
<name>A0A1C0A9G7_9FIRM</name>
<dbReference type="RefSeq" id="WP_068716293.1">
    <property type="nucleotide sequence ID" value="NZ_LWDV01000008.1"/>
</dbReference>
<evidence type="ECO:0000256" key="1">
    <source>
        <dbReference type="SAM" id="Coils"/>
    </source>
</evidence>
<dbReference type="OrthoDB" id="1953858at2"/>
<dbReference type="EMBL" id="LWDV01000008">
    <property type="protein sequence ID" value="OCL26919.1"/>
    <property type="molecule type" value="Genomic_DNA"/>
</dbReference>
<accession>A0A1C0A9G7</accession>
<sequence>MKLLKPVNSENILIGVGVAALTYLLGPKIKRNAKSFTEKGRQGIRMAGDAASEAIDDGKEKMADIFDDMENEYSSIHSENDELTMLYDELEADREQLNELTGLVYDLKEEIANLKNYQ</sequence>
<evidence type="ECO:0000313" key="2">
    <source>
        <dbReference type="EMBL" id="OCL26919.1"/>
    </source>
</evidence>
<protein>
    <submittedName>
        <fullName evidence="2">Uncharacterized protein</fullName>
    </submittedName>
</protein>
<keyword evidence="3" id="KW-1185">Reference proteome</keyword>
<comment type="caution">
    <text evidence="2">The sequence shown here is derived from an EMBL/GenBank/DDBJ whole genome shotgun (WGS) entry which is preliminary data.</text>
</comment>
<organism evidence="2 3">
    <name type="scientific">Orenia metallireducens</name>
    <dbReference type="NCBI Taxonomy" id="1413210"/>
    <lineage>
        <taxon>Bacteria</taxon>
        <taxon>Bacillati</taxon>
        <taxon>Bacillota</taxon>
        <taxon>Clostridia</taxon>
        <taxon>Halanaerobiales</taxon>
        <taxon>Halobacteroidaceae</taxon>
        <taxon>Orenia</taxon>
    </lineage>
</organism>
<keyword evidence="1" id="KW-0175">Coiled coil</keyword>
<evidence type="ECO:0000313" key="3">
    <source>
        <dbReference type="Proteomes" id="UP000093514"/>
    </source>
</evidence>